<accession>A0AAJ1X4V8</accession>
<dbReference type="CDD" id="cd14727">
    <property type="entry name" value="ChanN-like"/>
    <property type="match status" value="1"/>
</dbReference>
<sequence>MRNWAKAMMLTASAATGLVAGLLGAARAEVTLPPAVIEGLAGAEVAFLGEVHDNAQAHLAQAAALRAAAPKAVVFEMLSPEQAARLTPEARGDVAALGDVLGWEEAGWPDFTIYAPIFAALGEARAYGAAVPREAARGVMQTGIAAAFGTEAVRYGLDQPLGAQEQAARETFQMEAHCNALPEEMLPVMVDIQRYRDAALARAVAQALQDTGGPVAVITGNGHARRDWGAPVYVARALPEAVIFTLGVGEPGGPEGRFDAVIEVPAAEREDPCAAFDKG</sequence>
<feature type="signal peptide" evidence="1">
    <location>
        <begin position="1"/>
        <end position="28"/>
    </location>
</feature>
<dbReference type="Gene3D" id="3.40.50.11550">
    <property type="match status" value="2"/>
</dbReference>
<feature type="domain" description="Haem-binding uptake Tiki superfamily ChaN" evidence="2">
    <location>
        <begin position="37"/>
        <end position="234"/>
    </location>
</feature>
<protein>
    <submittedName>
        <fullName evidence="3">ChaN family lipoprotein</fullName>
    </submittedName>
</protein>
<gene>
    <name evidence="3" type="ORF">NOI20_11105</name>
</gene>
<keyword evidence="1" id="KW-0732">Signal</keyword>
<dbReference type="Proteomes" id="UP001227162">
    <property type="component" value="Unassembled WGS sequence"/>
</dbReference>
<evidence type="ECO:0000259" key="2">
    <source>
        <dbReference type="Pfam" id="PF04187"/>
    </source>
</evidence>
<reference evidence="3" key="2">
    <citation type="submission" date="2023-04" db="EMBL/GenBank/DDBJ databases">
        <title>'Rhodoalgimonas zhirmunskyi' gen. nov., isolated from a red alga.</title>
        <authorList>
            <person name="Nedashkovskaya O.I."/>
            <person name="Otstavnykh N.Y."/>
            <person name="Bystritskaya E.P."/>
            <person name="Balabanova L.A."/>
            <person name="Isaeva M.P."/>
        </authorList>
    </citation>
    <scope>NUCLEOTIDE SEQUENCE</scope>
    <source>
        <strain evidence="3">10Alg 79</strain>
    </source>
</reference>
<keyword evidence="4" id="KW-1185">Reference proteome</keyword>
<reference evidence="3" key="1">
    <citation type="submission" date="2022-07" db="EMBL/GenBank/DDBJ databases">
        <authorList>
            <person name="Otstavnykh N."/>
            <person name="Isaeva M."/>
            <person name="Bystritskaya E."/>
        </authorList>
    </citation>
    <scope>NUCLEOTIDE SEQUENCE</scope>
    <source>
        <strain evidence="3">10Alg 79</strain>
    </source>
</reference>
<dbReference type="InterPro" id="IPR007314">
    <property type="entry name" value="Cofac_haem-bd_dom"/>
</dbReference>
<dbReference type="RefSeq" id="WP_317626278.1">
    <property type="nucleotide sequence ID" value="NZ_JANFFA010000003.1"/>
</dbReference>
<name>A0AAJ1X4V8_9RHOB</name>
<comment type="caution">
    <text evidence="3">The sequence shown here is derived from an EMBL/GenBank/DDBJ whole genome shotgun (WGS) entry which is preliminary data.</text>
</comment>
<organism evidence="3 4">
    <name type="scientific">Rhodalgimonas zhirmunskyi</name>
    <dbReference type="NCBI Taxonomy" id="2964767"/>
    <lineage>
        <taxon>Bacteria</taxon>
        <taxon>Pseudomonadati</taxon>
        <taxon>Pseudomonadota</taxon>
        <taxon>Alphaproteobacteria</taxon>
        <taxon>Rhodobacterales</taxon>
        <taxon>Roseobacteraceae</taxon>
        <taxon>Rhodalgimonas</taxon>
    </lineage>
</organism>
<proteinExistence type="predicted"/>
<dbReference type="Pfam" id="PF04187">
    <property type="entry name" value="Cofac_haem_bdg"/>
    <property type="match status" value="1"/>
</dbReference>
<evidence type="ECO:0000313" key="4">
    <source>
        <dbReference type="Proteomes" id="UP001227162"/>
    </source>
</evidence>
<dbReference type="EMBL" id="JANFFA010000003">
    <property type="protein sequence ID" value="MDQ2094658.1"/>
    <property type="molecule type" value="Genomic_DNA"/>
</dbReference>
<dbReference type="AlphaFoldDB" id="A0AAJ1X4V8"/>
<evidence type="ECO:0000313" key="3">
    <source>
        <dbReference type="EMBL" id="MDQ2094658.1"/>
    </source>
</evidence>
<keyword evidence="3" id="KW-0449">Lipoprotein</keyword>
<dbReference type="SUPFAM" id="SSF159501">
    <property type="entry name" value="EreA/ChaN-like"/>
    <property type="match status" value="1"/>
</dbReference>
<evidence type="ECO:0000256" key="1">
    <source>
        <dbReference type="SAM" id="SignalP"/>
    </source>
</evidence>
<feature type="chain" id="PRO_5042552481" evidence="1">
    <location>
        <begin position="29"/>
        <end position="279"/>
    </location>
</feature>